<dbReference type="Proteomes" id="UP000188268">
    <property type="component" value="Unassembled WGS sequence"/>
</dbReference>
<keyword evidence="1" id="KW-0479">Metal-binding</keyword>
<dbReference type="PANTHER" id="PTHR31286:SF99">
    <property type="entry name" value="DUF4283 DOMAIN-CONTAINING PROTEIN"/>
    <property type="match status" value="1"/>
</dbReference>
<dbReference type="InterPro" id="IPR025558">
    <property type="entry name" value="DUF4283"/>
</dbReference>
<dbReference type="InterPro" id="IPR036875">
    <property type="entry name" value="Znf_CCHC_sf"/>
</dbReference>
<name>A0A1R3I9V5_COCAP</name>
<accession>A0A1R3I9V5</accession>
<evidence type="ECO:0000256" key="2">
    <source>
        <dbReference type="SAM" id="MobiDB-lite"/>
    </source>
</evidence>
<dbReference type="InterPro" id="IPR040256">
    <property type="entry name" value="At4g02000-like"/>
</dbReference>
<reference evidence="4 5" key="1">
    <citation type="submission" date="2013-09" db="EMBL/GenBank/DDBJ databases">
        <title>Corchorus capsularis genome sequencing.</title>
        <authorList>
            <person name="Alam M."/>
            <person name="Haque M.S."/>
            <person name="Islam M.S."/>
            <person name="Emdad E.M."/>
            <person name="Islam M.M."/>
            <person name="Ahmed B."/>
            <person name="Halim A."/>
            <person name="Hossen Q.M.M."/>
            <person name="Hossain M.Z."/>
            <person name="Ahmed R."/>
            <person name="Khan M.M."/>
            <person name="Islam R."/>
            <person name="Rashid M.M."/>
            <person name="Khan S.A."/>
            <person name="Rahman M.S."/>
            <person name="Alam M."/>
        </authorList>
    </citation>
    <scope>NUCLEOTIDE SEQUENCE [LARGE SCALE GENOMIC DNA]</scope>
    <source>
        <strain evidence="5">cv. CVL-1</strain>
        <tissue evidence="4">Whole seedling</tissue>
    </source>
</reference>
<evidence type="ECO:0000313" key="4">
    <source>
        <dbReference type="EMBL" id="OMO79365.1"/>
    </source>
</evidence>
<dbReference type="OMA" id="FIRADEC"/>
<evidence type="ECO:0000313" key="5">
    <source>
        <dbReference type="Proteomes" id="UP000188268"/>
    </source>
</evidence>
<comment type="caution">
    <text evidence="4">The sequence shown here is derived from an EMBL/GenBank/DDBJ whole genome shotgun (WGS) entry which is preliminary data.</text>
</comment>
<keyword evidence="1" id="KW-0862">Zinc</keyword>
<evidence type="ECO:0000259" key="3">
    <source>
        <dbReference type="PROSITE" id="PS50158"/>
    </source>
</evidence>
<dbReference type="PANTHER" id="PTHR31286">
    <property type="entry name" value="GLYCINE-RICH CELL WALL STRUCTURAL PROTEIN 1.8-LIKE"/>
    <property type="match status" value="1"/>
</dbReference>
<dbReference type="SUPFAM" id="SSF57756">
    <property type="entry name" value="Retrovirus zinc finger-like domains"/>
    <property type="match status" value="1"/>
</dbReference>
<feature type="domain" description="CCHC-type" evidence="3">
    <location>
        <begin position="266"/>
        <end position="281"/>
    </location>
</feature>
<dbReference type="PROSITE" id="PS50158">
    <property type="entry name" value="ZF_CCHC"/>
    <property type="match status" value="1"/>
</dbReference>
<protein>
    <recommendedName>
        <fullName evidence="3">CCHC-type domain-containing protein</fullName>
    </recommendedName>
</protein>
<dbReference type="InterPro" id="IPR001878">
    <property type="entry name" value="Znf_CCHC"/>
</dbReference>
<proteinExistence type="predicted"/>
<organism evidence="4 5">
    <name type="scientific">Corchorus capsularis</name>
    <name type="common">Jute</name>
    <dbReference type="NCBI Taxonomy" id="210143"/>
    <lineage>
        <taxon>Eukaryota</taxon>
        <taxon>Viridiplantae</taxon>
        <taxon>Streptophyta</taxon>
        <taxon>Embryophyta</taxon>
        <taxon>Tracheophyta</taxon>
        <taxon>Spermatophyta</taxon>
        <taxon>Magnoliopsida</taxon>
        <taxon>eudicotyledons</taxon>
        <taxon>Gunneridae</taxon>
        <taxon>Pentapetalae</taxon>
        <taxon>rosids</taxon>
        <taxon>malvids</taxon>
        <taxon>Malvales</taxon>
        <taxon>Malvaceae</taxon>
        <taxon>Grewioideae</taxon>
        <taxon>Apeibeae</taxon>
        <taxon>Corchorus</taxon>
    </lineage>
</organism>
<dbReference type="SMART" id="SM00343">
    <property type="entry name" value="ZnF_C2HC"/>
    <property type="match status" value="1"/>
</dbReference>
<dbReference type="Gramene" id="OMO79365">
    <property type="protein sequence ID" value="OMO79365"/>
    <property type="gene ID" value="CCACVL1_13717"/>
</dbReference>
<dbReference type="OrthoDB" id="1002431at2759"/>
<dbReference type="AlphaFoldDB" id="A0A1R3I9V5"/>
<dbReference type="GO" id="GO:0003676">
    <property type="term" value="F:nucleic acid binding"/>
    <property type="evidence" value="ECO:0007669"/>
    <property type="project" value="InterPro"/>
</dbReference>
<dbReference type="Pfam" id="PF14111">
    <property type="entry name" value="DUF4283"/>
    <property type="match status" value="1"/>
</dbReference>
<sequence>MEVNRVVTSVNQAIVVQAPEPPTAFKEIDGPQDIVEVAATTSFKDALLQEGIYSKSLEYINCSGPVFLEDLVAANEVEPINDDLSLTLSTEDRNRIRDWWSLSLIVKVFGKKVGYRFLASKLKDLWEIQKQPLIVDLGNEFFMLKFHSAEDLNFVIKEGPWFIAGHFLTMRKWEPNFRPSAASFSSVAVWVRLLELPVELFEEAILKKIGSKIGLPLKIDSHTLTGERGKYTRICVQINLDKALAKSITIEGVKQPIVYEGIGSLCFHCGKIGHKKEVCPEKIPVVTSSMVEHILEDHGYGPWMVVQARKSKKDKSQLKVFNAKGTSQSGKRLVLQGNQVDSRTFNHKNDSRKVLSRVENSK</sequence>
<evidence type="ECO:0000256" key="1">
    <source>
        <dbReference type="PROSITE-ProRule" id="PRU00047"/>
    </source>
</evidence>
<keyword evidence="1" id="KW-0863">Zinc-finger</keyword>
<dbReference type="STRING" id="210143.A0A1R3I9V5"/>
<dbReference type="GO" id="GO:0008270">
    <property type="term" value="F:zinc ion binding"/>
    <property type="evidence" value="ECO:0007669"/>
    <property type="project" value="UniProtKB-KW"/>
</dbReference>
<keyword evidence="5" id="KW-1185">Reference proteome</keyword>
<dbReference type="EMBL" id="AWWV01010409">
    <property type="protein sequence ID" value="OMO79365.1"/>
    <property type="molecule type" value="Genomic_DNA"/>
</dbReference>
<feature type="region of interest" description="Disordered" evidence="2">
    <location>
        <begin position="339"/>
        <end position="362"/>
    </location>
</feature>
<gene>
    <name evidence="4" type="ORF">CCACVL1_13717</name>
</gene>